<dbReference type="EMBL" id="CVRI01000037">
    <property type="protein sequence ID" value="CRK93270.1"/>
    <property type="molecule type" value="Genomic_DNA"/>
</dbReference>
<proteinExistence type="predicted"/>
<evidence type="ECO:0000313" key="1">
    <source>
        <dbReference type="EMBL" id="CRK93270.1"/>
    </source>
</evidence>
<organism evidence="1 2">
    <name type="scientific">Clunio marinus</name>
    <dbReference type="NCBI Taxonomy" id="568069"/>
    <lineage>
        <taxon>Eukaryota</taxon>
        <taxon>Metazoa</taxon>
        <taxon>Ecdysozoa</taxon>
        <taxon>Arthropoda</taxon>
        <taxon>Hexapoda</taxon>
        <taxon>Insecta</taxon>
        <taxon>Pterygota</taxon>
        <taxon>Neoptera</taxon>
        <taxon>Endopterygota</taxon>
        <taxon>Diptera</taxon>
        <taxon>Nematocera</taxon>
        <taxon>Chironomoidea</taxon>
        <taxon>Chironomidae</taxon>
        <taxon>Clunio</taxon>
    </lineage>
</organism>
<sequence>MEEMEGICDMNTDKTETNFPCLVFCLFSISSTSRVKAESFHLQEGKSFRNLYDIPEIKKLSYKAQNRIKFN</sequence>
<accession>A0A1J1I347</accession>
<name>A0A1J1I347_9DIPT</name>
<dbReference type="Proteomes" id="UP000183832">
    <property type="component" value="Unassembled WGS sequence"/>
</dbReference>
<dbReference type="AlphaFoldDB" id="A0A1J1I347"/>
<gene>
    <name evidence="1" type="ORF">CLUMA_CG006813</name>
</gene>
<evidence type="ECO:0000313" key="2">
    <source>
        <dbReference type="Proteomes" id="UP000183832"/>
    </source>
</evidence>
<protein>
    <submittedName>
        <fullName evidence="1">CLUMA_CG006813, isoform A</fullName>
    </submittedName>
</protein>
<keyword evidence="2" id="KW-1185">Reference proteome</keyword>
<reference evidence="1 2" key="1">
    <citation type="submission" date="2015-04" db="EMBL/GenBank/DDBJ databases">
        <authorList>
            <person name="Syromyatnikov M.Y."/>
            <person name="Popov V.N."/>
        </authorList>
    </citation>
    <scope>NUCLEOTIDE SEQUENCE [LARGE SCALE GENOMIC DNA]</scope>
</reference>